<dbReference type="SMART" id="SM00342">
    <property type="entry name" value="HTH_ARAC"/>
    <property type="match status" value="1"/>
</dbReference>
<dbReference type="Gene3D" id="1.10.10.60">
    <property type="entry name" value="Homeodomain-like"/>
    <property type="match status" value="1"/>
</dbReference>
<accession>A0ABV6DR82</accession>
<dbReference type="InterPro" id="IPR009057">
    <property type="entry name" value="Homeodomain-like_sf"/>
</dbReference>
<keyword evidence="1" id="KW-0805">Transcription regulation</keyword>
<organism evidence="5 6">
    <name type="scientific">Paenibacillus chartarius</name>
    <dbReference type="NCBI Taxonomy" id="747481"/>
    <lineage>
        <taxon>Bacteria</taxon>
        <taxon>Bacillati</taxon>
        <taxon>Bacillota</taxon>
        <taxon>Bacilli</taxon>
        <taxon>Bacillales</taxon>
        <taxon>Paenibacillaceae</taxon>
        <taxon>Paenibacillus</taxon>
    </lineage>
</organism>
<dbReference type="InterPro" id="IPR018060">
    <property type="entry name" value="HTH_AraC"/>
</dbReference>
<evidence type="ECO:0000313" key="6">
    <source>
        <dbReference type="Proteomes" id="UP001589776"/>
    </source>
</evidence>
<comment type="caution">
    <text evidence="5">The sequence shown here is derived from an EMBL/GenBank/DDBJ whole genome shotgun (WGS) entry which is preliminary data.</text>
</comment>
<keyword evidence="6" id="KW-1185">Reference proteome</keyword>
<keyword evidence="2" id="KW-0238">DNA-binding</keyword>
<proteinExistence type="predicted"/>
<keyword evidence="3" id="KW-0804">Transcription</keyword>
<dbReference type="InterPro" id="IPR050204">
    <property type="entry name" value="AraC_XylS_family_regulators"/>
</dbReference>
<reference evidence="5 6" key="1">
    <citation type="submission" date="2024-09" db="EMBL/GenBank/DDBJ databases">
        <authorList>
            <person name="Sun Q."/>
            <person name="Mori K."/>
        </authorList>
    </citation>
    <scope>NUCLEOTIDE SEQUENCE [LARGE SCALE GENOMIC DNA]</scope>
    <source>
        <strain evidence="5 6">CCM 7759</strain>
    </source>
</reference>
<name>A0ABV6DR82_9BACL</name>
<dbReference type="PROSITE" id="PS01124">
    <property type="entry name" value="HTH_ARAC_FAMILY_2"/>
    <property type="match status" value="1"/>
</dbReference>
<evidence type="ECO:0000313" key="5">
    <source>
        <dbReference type="EMBL" id="MFC0215140.1"/>
    </source>
</evidence>
<dbReference type="SUPFAM" id="SSF46689">
    <property type="entry name" value="Homeodomain-like"/>
    <property type="match status" value="1"/>
</dbReference>
<dbReference type="PANTHER" id="PTHR46796">
    <property type="entry name" value="HTH-TYPE TRANSCRIPTIONAL ACTIVATOR RHAS-RELATED"/>
    <property type="match status" value="1"/>
</dbReference>
<gene>
    <name evidence="5" type="ORF">ACFFK0_22340</name>
</gene>
<dbReference type="InterPro" id="IPR046532">
    <property type="entry name" value="DUF6597"/>
</dbReference>
<evidence type="ECO:0000259" key="4">
    <source>
        <dbReference type="PROSITE" id="PS01124"/>
    </source>
</evidence>
<evidence type="ECO:0000256" key="1">
    <source>
        <dbReference type="ARBA" id="ARBA00023015"/>
    </source>
</evidence>
<protein>
    <submittedName>
        <fullName evidence="5">DUF6597 domain-containing transcriptional factor</fullName>
    </submittedName>
</protein>
<sequence>MHASSPMPSMGVLKLAGSGDRFQLSRVAPSPEAGRFVLHYWIVRWNIPEPFTHRQEVVPNPCVNLVVEPGRTLIYGAAKAKYAKELTGQGCVFGVKFRPGGFYPFFGKPMDSLAERPIPVSNVFPAAGAALEADLLTMNDDNRMAAYMENIIVQRLPKPDDNVELIHQIIEQVKADHGLTKVDELCERFFIHKRKLQRLFEQYVGVSPKWIIRLYRLQNAAELIDRGETHDWLRLSMDLGYHDQAHFIKEFKAVIGKTPEEYMRQPAGGQASHA</sequence>
<feature type="domain" description="HTH araC/xylS-type" evidence="4">
    <location>
        <begin position="164"/>
        <end position="265"/>
    </location>
</feature>
<dbReference type="RefSeq" id="WP_377472584.1">
    <property type="nucleotide sequence ID" value="NZ_JBHLWN010000082.1"/>
</dbReference>
<dbReference type="Pfam" id="PF12833">
    <property type="entry name" value="HTH_18"/>
    <property type="match status" value="1"/>
</dbReference>
<evidence type="ECO:0000256" key="3">
    <source>
        <dbReference type="ARBA" id="ARBA00023163"/>
    </source>
</evidence>
<dbReference type="EMBL" id="JBHLWN010000082">
    <property type="protein sequence ID" value="MFC0215140.1"/>
    <property type="molecule type" value="Genomic_DNA"/>
</dbReference>
<dbReference type="Pfam" id="PF20240">
    <property type="entry name" value="DUF6597"/>
    <property type="match status" value="1"/>
</dbReference>
<dbReference type="PANTHER" id="PTHR46796:SF13">
    <property type="entry name" value="HTH-TYPE TRANSCRIPTIONAL ACTIVATOR RHAS"/>
    <property type="match status" value="1"/>
</dbReference>
<evidence type="ECO:0000256" key="2">
    <source>
        <dbReference type="ARBA" id="ARBA00023125"/>
    </source>
</evidence>
<dbReference type="Proteomes" id="UP001589776">
    <property type="component" value="Unassembled WGS sequence"/>
</dbReference>